<evidence type="ECO:0000256" key="4">
    <source>
        <dbReference type="ARBA" id="ARBA00023163"/>
    </source>
</evidence>
<comment type="similarity">
    <text evidence="5">Belongs to the HrcA family.</text>
</comment>
<dbReference type="PANTHER" id="PTHR34824:SF1">
    <property type="entry name" value="HEAT-INDUCIBLE TRANSCRIPTION REPRESSOR HRCA"/>
    <property type="match status" value="1"/>
</dbReference>
<proteinExistence type="inferred from homology"/>
<evidence type="ECO:0000256" key="3">
    <source>
        <dbReference type="ARBA" id="ARBA00023016"/>
    </source>
</evidence>
<dbReference type="Pfam" id="PF01628">
    <property type="entry name" value="HrcA"/>
    <property type="match status" value="1"/>
</dbReference>
<protein>
    <recommendedName>
        <fullName evidence="5">Heat-inducible transcription repressor HrcA</fullName>
    </recommendedName>
</protein>
<evidence type="ECO:0000256" key="5">
    <source>
        <dbReference type="HAMAP-Rule" id="MF_00081"/>
    </source>
</evidence>
<accession>A0A6N8FCK9</accession>
<dbReference type="InterPro" id="IPR036390">
    <property type="entry name" value="WH_DNA-bd_sf"/>
</dbReference>
<dbReference type="InterPro" id="IPR023120">
    <property type="entry name" value="WHTH_transcript_rep_HrcA_IDD"/>
</dbReference>
<keyword evidence="4 5" id="KW-0804">Transcription</keyword>
<dbReference type="GO" id="GO:0045892">
    <property type="term" value="P:negative regulation of DNA-templated transcription"/>
    <property type="evidence" value="ECO:0007669"/>
    <property type="project" value="UniProtKB-UniRule"/>
</dbReference>
<evidence type="ECO:0000256" key="2">
    <source>
        <dbReference type="ARBA" id="ARBA00023015"/>
    </source>
</evidence>
<dbReference type="RefSeq" id="WP_330997848.1">
    <property type="nucleotide sequence ID" value="NZ_WOCD01000005.1"/>
</dbReference>
<name>A0A6N8FCK9_9GAMM</name>
<sequence length="338" mass="37112">MKIKETEAVLELVIKSYLSLGVPISSKFIVAESGINASPATIRNVMMGLERDGFIYSPHTSAGRIPTTAGLRHYVNQLLSFESADEGMLQQLSASLEKSKTPPEMCNKAARMIADMTNLTGLVAMPKTNNVMIRQLELVRLADQRLLCVLIDQHDEVQNRVVDLPFVVTDVLLQNTLQMLNSALAGFSLEEGQQRLSYFMKQSSDEVQALVKAALFGDAVELNEQVLFRAGETRLLNDEIATDTANLRNVLKSVSNISVLQPLFSSCCTSQNVHVFIGDEIGIDSLKNCSIVAKSFYKDNKVAGVMAVVGPKRMDYQSVILSVDLSTNILTSALNHQQ</sequence>
<keyword evidence="1 5" id="KW-0678">Repressor</keyword>
<keyword evidence="3 5" id="KW-0346">Stress response</keyword>
<reference evidence="7 8" key="1">
    <citation type="submission" date="2019-11" db="EMBL/GenBank/DDBJ databases">
        <title>P. haliotis isolates from Z. marina roots.</title>
        <authorList>
            <person name="Cohen M."/>
            <person name="Jospin G."/>
            <person name="Eisen J.A."/>
            <person name="Coil D.A."/>
        </authorList>
    </citation>
    <scope>NUCLEOTIDE SEQUENCE [LARGE SCALE GENOMIC DNA]</scope>
    <source>
        <strain evidence="7 8">UCD-MCMsp1aY</strain>
    </source>
</reference>
<dbReference type="Gene3D" id="3.30.390.60">
    <property type="entry name" value="Heat-inducible transcription repressor hrca homolog, domain 3"/>
    <property type="match status" value="1"/>
</dbReference>
<dbReference type="AlphaFoldDB" id="A0A6N8FCK9"/>
<dbReference type="InterPro" id="IPR002571">
    <property type="entry name" value="HrcA"/>
</dbReference>
<dbReference type="SUPFAM" id="SSF55781">
    <property type="entry name" value="GAF domain-like"/>
    <property type="match status" value="1"/>
</dbReference>
<comment type="caution">
    <text evidence="7">The sequence shown here is derived from an EMBL/GenBank/DDBJ whole genome shotgun (WGS) entry which is preliminary data.</text>
</comment>
<dbReference type="GO" id="GO:0003677">
    <property type="term" value="F:DNA binding"/>
    <property type="evidence" value="ECO:0007669"/>
    <property type="project" value="InterPro"/>
</dbReference>
<dbReference type="InterPro" id="IPR029016">
    <property type="entry name" value="GAF-like_dom_sf"/>
</dbReference>
<gene>
    <name evidence="5 7" type="primary">hrcA</name>
    <name evidence="7" type="ORF">GNP35_10690</name>
</gene>
<dbReference type="NCBIfam" id="TIGR00331">
    <property type="entry name" value="hrcA"/>
    <property type="match status" value="1"/>
</dbReference>
<dbReference type="PANTHER" id="PTHR34824">
    <property type="entry name" value="HEAT-INDUCIBLE TRANSCRIPTION REPRESSOR HRCA"/>
    <property type="match status" value="1"/>
</dbReference>
<keyword evidence="2 5" id="KW-0805">Transcription regulation</keyword>
<feature type="domain" description="Heat-inducible transcription repressor HrcA C-terminal" evidence="6">
    <location>
        <begin position="107"/>
        <end position="320"/>
    </location>
</feature>
<evidence type="ECO:0000313" key="7">
    <source>
        <dbReference type="EMBL" id="MUH72907.1"/>
    </source>
</evidence>
<evidence type="ECO:0000256" key="1">
    <source>
        <dbReference type="ARBA" id="ARBA00022491"/>
    </source>
</evidence>
<dbReference type="InterPro" id="IPR036388">
    <property type="entry name" value="WH-like_DNA-bd_sf"/>
</dbReference>
<keyword evidence="8" id="KW-1185">Reference proteome</keyword>
<comment type="function">
    <text evidence="5">Negative regulator of class I heat shock genes (grpE-dnaK-dnaJ and groELS operons). Prevents heat-shock induction of these operons.</text>
</comment>
<dbReference type="PIRSF" id="PIRSF005485">
    <property type="entry name" value="HrcA"/>
    <property type="match status" value="1"/>
</dbReference>
<organism evidence="7 8">
    <name type="scientific">Psychrosphaera haliotis</name>
    <dbReference type="NCBI Taxonomy" id="555083"/>
    <lineage>
        <taxon>Bacteria</taxon>
        <taxon>Pseudomonadati</taxon>
        <taxon>Pseudomonadota</taxon>
        <taxon>Gammaproteobacteria</taxon>
        <taxon>Alteromonadales</taxon>
        <taxon>Pseudoalteromonadaceae</taxon>
        <taxon>Psychrosphaera</taxon>
    </lineage>
</organism>
<dbReference type="Proteomes" id="UP000439994">
    <property type="component" value="Unassembled WGS sequence"/>
</dbReference>
<dbReference type="Gene3D" id="3.30.450.40">
    <property type="match status" value="1"/>
</dbReference>
<dbReference type="SUPFAM" id="SSF46785">
    <property type="entry name" value="Winged helix' DNA-binding domain"/>
    <property type="match status" value="1"/>
</dbReference>
<dbReference type="Gene3D" id="1.10.10.10">
    <property type="entry name" value="Winged helix-like DNA-binding domain superfamily/Winged helix DNA-binding domain"/>
    <property type="match status" value="1"/>
</dbReference>
<evidence type="ECO:0000313" key="8">
    <source>
        <dbReference type="Proteomes" id="UP000439994"/>
    </source>
</evidence>
<dbReference type="HAMAP" id="MF_00081">
    <property type="entry name" value="HrcA"/>
    <property type="match status" value="1"/>
</dbReference>
<dbReference type="EMBL" id="WOCD01000005">
    <property type="protein sequence ID" value="MUH72907.1"/>
    <property type="molecule type" value="Genomic_DNA"/>
</dbReference>
<dbReference type="InterPro" id="IPR021153">
    <property type="entry name" value="HrcA_C"/>
</dbReference>
<evidence type="ECO:0000259" key="6">
    <source>
        <dbReference type="Pfam" id="PF01628"/>
    </source>
</evidence>